<evidence type="ECO:0000313" key="1">
    <source>
        <dbReference type="EMBL" id="MFD2892645.1"/>
    </source>
</evidence>
<reference evidence="2" key="1">
    <citation type="journal article" date="2019" name="Int. J. Syst. Evol. Microbiol.">
        <title>The Global Catalogue of Microorganisms (GCM) 10K type strain sequencing project: providing services to taxonomists for standard genome sequencing and annotation.</title>
        <authorList>
            <consortium name="The Broad Institute Genomics Platform"/>
            <consortium name="The Broad Institute Genome Sequencing Center for Infectious Disease"/>
            <person name="Wu L."/>
            <person name="Ma J."/>
        </authorList>
    </citation>
    <scope>NUCLEOTIDE SEQUENCE [LARGE SCALE GENOMIC DNA]</scope>
    <source>
        <strain evidence="2">KCTC 22671</strain>
    </source>
</reference>
<dbReference type="Pfam" id="PF07606">
    <property type="entry name" value="DUF1569"/>
    <property type="match status" value="1"/>
</dbReference>
<name>A0ABW5YQI9_9FLAO</name>
<comment type="caution">
    <text evidence="1">The sequence shown here is derived from an EMBL/GenBank/DDBJ whole genome shotgun (WGS) entry which is preliminary data.</text>
</comment>
<dbReference type="EMBL" id="JBHUPC010000017">
    <property type="protein sequence ID" value="MFD2892645.1"/>
    <property type="molecule type" value="Genomic_DNA"/>
</dbReference>
<dbReference type="RefSeq" id="WP_379812345.1">
    <property type="nucleotide sequence ID" value="NZ_JBHUPC010000017.1"/>
</dbReference>
<keyword evidence="2" id="KW-1185">Reference proteome</keyword>
<sequence length="36" mass="4601">MLLKIKHIHFFGKMSYEDWDKLHWKHLDHHLKQFNV</sequence>
<proteinExistence type="predicted"/>
<organism evidence="1 2">
    <name type="scientific">Flavobacterium chuncheonense</name>
    <dbReference type="NCBI Taxonomy" id="2026653"/>
    <lineage>
        <taxon>Bacteria</taxon>
        <taxon>Pseudomonadati</taxon>
        <taxon>Bacteroidota</taxon>
        <taxon>Flavobacteriia</taxon>
        <taxon>Flavobacteriales</taxon>
        <taxon>Flavobacteriaceae</taxon>
        <taxon>Flavobacterium</taxon>
    </lineage>
</organism>
<dbReference type="InterPro" id="IPR011463">
    <property type="entry name" value="DUF1569"/>
</dbReference>
<protein>
    <submittedName>
        <fullName evidence="1">DUF1569 domain-containing protein</fullName>
    </submittedName>
</protein>
<accession>A0ABW5YQI9</accession>
<evidence type="ECO:0000313" key="2">
    <source>
        <dbReference type="Proteomes" id="UP001597534"/>
    </source>
</evidence>
<gene>
    <name evidence="1" type="ORF">ACFS5J_11555</name>
</gene>
<dbReference type="Proteomes" id="UP001597534">
    <property type="component" value="Unassembled WGS sequence"/>
</dbReference>